<protein>
    <submittedName>
        <fullName evidence="1">Uncharacterized protein</fullName>
    </submittedName>
</protein>
<gene>
    <name evidence="1" type="ORF">CEXT_270521</name>
</gene>
<dbReference type="AlphaFoldDB" id="A0AAV4XL91"/>
<dbReference type="EMBL" id="BPLR01000598">
    <property type="protein sequence ID" value="GIY95946.1"/>
    <property type="molecule type" value="Genomic_DNA"/>
</dbReference>
<evidence type="ECO:0000313" key="1">
    <source>
        <dbReference type="EMBL" id="GIY95946.1"/>
    </source>
</evidence>
<dbReference type="InterPro" id="IPR013783">
    <property type="entry name" value="Ig-like_fold"/>
</dbReference>
<comment type="caution">
    <text evidence="1">The sequence shown here is derived from an EMBL/GenBank/DDBJ whole genome shotgun (WGS) entry which is preliminary data.</text>
</comment>
<reference evidence="1 2" key="1">
    <citation type="submission" date="2021-06" db="EMBL/GenBank/DDBJ databases">
        <title>Caerostris extrusa draft genome.</title>
        <authorList>
            <person name="Kono N."/>
            <person name="Arakawa K."/>
        </authorList>
    </citation>
    <scope>NUCLEOTIDE SEQUENCE [LARGE SCALE GENOMIC DNA]</scope>
</reference>
<name>A0AAV4XL91_CAEEX</name>
<organism evidence="1 2">
    <name type="scientific">Caerostris extrusa</name>
    <name type="common">Bark spider</name>
    <name type="synonym">Caerostris bankana</name>
    <dbReference type="NCBI Taxonomy" id="172846"/>
    <lineage>
        <taxon>Eukaryota</taxon>
        <taxon>Metazoa</taxon>
        <taxon>Ecdysozoa</taxon>
        <taxon>Arthropoda</taxon>
        <taxon>Chelicerata</taxon>
        <taxon>Arachnida</taxon>
        <taxon>Araneae</taxon>
        <taxon>Araneomorphae</taxon>
        <taxon>Entelegynae</taxon>
        <taxon>Araneoidea</taxon>
        <taxon>Araneidae</taxon>
        <taxon>Caerostris</taxon>
    </lineage>
</organism>
<dbReference type="Gene3D" id="2.60.40.10">
    <property type="entry name" value="Immunoglobulins"/>
    <property type="match status" value="1"/>
</dbReference>
<dbReference type="Proteomes" id="UP001054945">
    <property type="component" value="Unassembled WGS sequence"/>
</dbReference>
<evidence type="ECO:0000313" key="2">
    <source>
        <dbReference type="Proteomes" id="UP001054945"/>
    </source>
</evidence>
<proteinExistence type="predicted"/>
<accession>A0AAV4XL91</accession>
<keyword evidence="2" id="KW-1185">Reference proteome</keyword>
<sequence>MFQHFFTYFSLSLSPTFSEIIHRSEIRRAPDPRDPGKGFEWSYRCQTRHRLTGEMVTSVSSGKIVVTGNNALPDWI</sequence>